<reference evidence="2 3" key="1">
    <citation type="submission" date="2023-09" db="EMBL/GenBank/DDBJ databases">
        <authorList>
            <person name="Wang M."/>
        </authorList>
    </citation>
    <scope>NUCLEOTIDE SEQUENCE [LARGE SCALE GENOMIC DNA]</scope>
    <source>
        <strain evidence="2">GT-2023</strain>
        <tissue evidence="2">Liver</tissue>
    </source>
</reference>
<protein>
    <submittedName>
        <fullName evidence="2">Uncharacterized protein</fullName>
    </submittedName>
</protein>
<dbReference type="Proteomes" id="UP001558613">
    <property type="component" value="Unassembled WGS sequence"/>
</dbReference>
<dbReference type="EMBL" id="JAYMGO010000003">
    <property type="protein sequence ID" value="KAL1279341.1"/>
    <property type="molecule type" value="Genomic_DNA"/>
</dbReference>
<evidence type="ECO:0000313" key="2">
    <source>
        <dbReference type="EMBL" id="KAL1279341.1"/>
    </source>
</evidence>
<feature type="compositionally biased region" description="Acidic residues" evidence="1">
    <location>
        <begin position="46"/>
        <end position="55"/>
    </location>
</feature>
<name>A0ABR3NQN9_9TELE</name>
<sequence>MLAIIDMQIHCGEKPYAYRQRKKRFYGDLKRGQLPTIHDQEPSEDKSDESEEFVSEETANKDVSAPPSQLSSNEPMQCMELSRQY</sequence>
<feature type="region of interest" description="Disordered" evidence="1">
    <location>
        <begin position="29"/>
        <end position="85"/>
    </location>
</feature>
<comment type="caution">
    <text evidence="2">The sequence shown here is derived from an EMBL/GenBank/DDBJ whole genome shotgun (WGS) entry which is preliminary data.</text>
</comment>
<proteinExistence type="predicted"/>
<feature type="compositionally biased region" description="Polar residues" evidence="1">
    <location>
        <begin position="66"/>
        <end position="75"/>
    </location>
</feature>
<evidence type="ECO:0000256" key="1">
    <source>
        <dbReference type="SAM" id="MobiDB-lite"/>
    </source>
</evidence>
<gene>
    <name evidence="2" type="ORF">QQF64_026014</name>
</gene>
<organism evidence="2 3">
    <name type="scientific">Cirrhinus molitorella</name>
    <name type="common">mud carp</name>
    <dbReference type="NCBI Taxonomy" id="172907"/>
    <lineage>
        <taxon>Eukaryota</taxon>
        <taxon>Metazoa</taxon>
        <taxon>Chordata</taxon>
        <taxon>Craniata</taxon>
        <taxon>Vertebrata</taxon>
        <taxon>Euteleostomi</taxon>
        <taxon>Actinopterygii</taxon>
        <taxon>Neopterygii</taxon>
        <taxon>Teleostei</taxon>
        <taxon>Ostariophysi</taxon>
        <taxon>Cypriniformes</taxon>
        <taxon>Cyprinidae</taxon>
        <taxon>Labeoninae</taxon>
        <taxon>Labeonini</taxon>
        <taxon>Cirrhinus</taxon>
    </lineage>
</organism>
<evidence type="ECO:0000313" key="3">
    <source>
        <dbReference type="Proteomes" id="UP001558613"/>
    </source>
</evidence>
<accession>A0ABR3NQN9</accession>
<keyword evidence="3" id="KW-1185">Reference proteome</keyword>